<dbReference type="GeneID" id="19882474"/>
<name>L2GL07_VITCO</name>
<evidence type="ECO:0000313" key="2">
    <source>
        <dbReference type="Proteomes" id="UP000011082"/>
    </source>
</evidence>
<gene>
    <name evidence="1" type="ORF">VICG_01764</name>
</gene>
<evidence type="ECO:0008006" key="3">
    <source>
        <dbReference type="Google" id="ProtNLM"/>
    </source>
</evidence>
<dbReference type="SUPFAM" id="SSF56112">
    <property type="entry name" value="Protein kinase-like (PK-like)"/>
    <property type="match status" value="1"/>
</dbReference>
<keyword evidence="2" id="KW-1185">Reference proteome</keyword>
<dbReference type="VEuPathDB" id="MicrosporidiaDB:VICG_01764"/>
<dbReference type="RefSeq" id="XP_007605209.1">
    <property type="nucleotide sequence ID" value="XM_007605147.1"/>
</dbReference>
<reference evidence="2" key="1">
    <citation type="submission" date="2011-05" db="EMBL/GenBank/DDBJ databases">
        <title>The genome sequence of Vittaforma corneae strain ATCC 50505.</title>
        <authorList>
            <consortium name="The Broad Institute Genome Sequencing Platform"/>
            <person name="Cuomo C."/>
            <person name="Didier E."/>
            <person name="Bowers L."/>
            <person name="Young S.K."/>
            <person name="Zeng Q."/>
            <person name="Gargeya S."/>
            <person name="Fitzgerald M."/>
            <person name="Haas B."/>
            <person name="Abouelleil A."/>
            <person name="Alvarado L."/>
            <person name="Arachchi H.M."/>
            <person name="Berlin A."/>
            <person name="Chapman S.B."/>
            <person name="Gearin G."/>
            <person name="Goldberg J."/>
            <person name="Griggs A."/>
            <person name="Gujja S."/>
            <person name="Hansen M."/>
            <person name="Heiman D."/>
            <person name="Howarth C."/>
            <person name="Larimer J."/>
            <person name="Lui A."/>
            <person name="MacDonald P.J.P."/>
            <person name="McCowen C."/>
            <person name="Montmayeur A."/>
            <person name="Murphy C."/>
            <person name="Neiman D."/>
            <person name="Pearson M."/>
            <person name="Priest M."/>
            <person name="Roberts A."/>
            <person name="Saif S."/>
            <person name="Shea T."/>
            <person name="Sisk P."/>
            <person name="Stolte C."/>
            <person name="Sykes S."/>
            <person name="Wortman J."/>
            <person name="Nusbaum C."/>
            <person name="Birren B."/>
        </authorList>
    </citation>
    <scope>NUCLEOTIDE SEQUENCE [LARGE SCALE GENOMIC DNA]</scope>
    <source>
        <strain evidence="2">ATCC 50505</strain>
    </source>
</reference>
<dbReference type="InParanoid" id="L2GL07"/>
<dbReference type="EMBL" id="JH370148">
    <property type="protein sequence ID" value="ELA41165.1"/>
    <property type="molecule type" value="Genomic_DNA"/>
</dbReference>
<dbReference type="OrthoDB" id="4062651at2759"/>
<dbReference type="AlphaFoldDB" id="L2GL07"/>
<protein>
    <recommendedName>
        <fullName evidence="3">Protein kinase domain-containing protein</fullName>
    </recommendedName>
</protein>
<organism evidence="1 2">
    <name type="scientific">Vittaforma corneae (strain ATCC 50505)</name>
    <name type="common">Microsporidian parasite</name>
    <name type="synonym">Nosema corneum</name>
    <dbReference type="NCBI Taxonomy" id="993615"/>
    <lineage>
        <taxon>Eukaryota</taxon>
        <taxon>Fungi</taxon>
        <taxon>Fungi incertae sedis</taxon>
        <taxon>Microsporidia</taxon>
        <taxon>Nosematidae</taxon>
        <taxon>Vittaforma</taxon>
    </lineage>
</organism>
<sequence length="542" mass="62146">MNNKYHPTIYQYAIVKNSKSRMMRRQRERTAWNRKRNMIIGACLLTLACLSMVILFPVLDISNFRFSYMPQEVSTETPRQHVDTSMPTTVDHALISPVNTCSSDSFTGHQLNSYHTANDLSEPPSHELIEFQGATKTGGIGEQCPNPNYIASNRAVDVPATEERNYPVGFYTNGEDVYSKALEEYYKSRSLNAFLSSMSPNLAFQSLDSHQRLFMESLKRLFEDLDHLNTVASGDILTLKLQRITSFFDTIDIKNMKDREHVLDFLNSEYGLKDLEIENIHEFSVFKVAYDGALYVLKQIGCSKGYEKFHSNDLLAKDIDSPNVAKILHVFERSTSPKPGEAEDKDIWYLSEYLDISLDSNYVKQNGVAMIRKIARDVLMGLKALHEKNIAYNNSISDSIRGALEIKEDGNWDITFKLINLGREPELVKYQDPVGRFFGWSCCNSDFEQFGHMLHKLSNKIGQSTTTTKPIKVELRAPGQLFFSQFMGFLTRDEKLIDLILVCKGYTKYPPQSIDDVLSHQFFTGEELCLDYDRFGRRYYLI</sequence>
<proteinExistence type="predicted"/>
<dbReference type="Gene3D" id="1.10.510.10">
    <property type="entry name" value="Transferase(Phosphotransferase) domain 1"/>
    <property type="match status" value="1"/>
</dbReference>
<dbReference type="Proteomes" id="UP000011082">
    <property type="component" value="Unassembled WGS sequence"/>
</dbReference>
<dbReference type="HOGENOM" id="CLU_502677_0_0_1"/>
<dbReference type="InterPro" id="IPR011009">
    <property type="entry name" value="Kinase-like_dom_sf"/>
</dbReference>
<evidence type="ECO:0000313" key="1">
    <source>
        <dbReference type="EMBL" id="ELA41165.1"/>
    </source>
</evidence>
<accession>L2GL07</accession>